<dbReference type="EMBL" id="LT629785">
    <property type="protein sequence ID" value="SDT93873.1"/>
    <property type="molecule type" value="Genomic_DNA"/>
</dbReference>
<evidence type="ECO:0000256" key="3">
    <source>
        <dbReference type="ARBA" id="ARBA00012528"/>
    </source>
</evidence>
<dbReference type="PROSITE" id="PS50887">
    <property type="entry name" value="GGDEF"/>
    <property type="match status" value="1"/>
</dbReference>
<feature type="transmembrane region" description="Helical" evidence="5">
    <location>
        <begin position="223"/>
        <end position="244"/>
    </location>
</feature>
<evidence type="ECO:0000259" key="7">
    <source>
        <dbReference type="PROSITE" id="PS50887"/>
    </source>
</evidence>
<dbReference type="Gene3D" id="3.30.70.270">
    <property type="match status" value="1"/>
</dbReference>
<feature type="transmembrane region" description="Helical" evidence="5">
    <location>
        <begin position="259"/>
        <end position="279"/>
    </location>
</feature>
<proteinExistence type="predicted"/>
<keyword evidence="9" id="KW-1185">Reference proteome</keyword>
<evidence type="ECO:0000256" key="6">
    <source>
        <dbReference type="SAM" id="SignalP"/>
    </source>
</evidence>
<comment type="catalytic activity">
    <reaction evidence="4">
        <text>2 GTP = 3',3'-c-di-GMP + 2 diphosphate</text>
        <dbReference type="Rhea" id="RHEA:24898"/>
        <dbReference type="ChEBI" id="CHEBI:33019"/>
        <dbReference type="ChEBI" id="CHEBI:37565"/>
        <dbReference type="ChEBI" id="CHEBI:58805"/>
        <dbReference type="EC" id="2.7.7.65"/>
    </reaction>
</comment>
<dbReference type="Pfam" id="PF00990">
    <property type="entry name" value="GGDEF"/>
    <property type="match status" value="1"/>
</dbReference>
<dbReference type="FunFam" id="3.30.70.270:FF:000001">
    <property type="entry name" value="Diguanylate cyclase domain protein"/>
    <property type="match status" value="1"/>
</dbReference>
<dbReference type="Pfam" id="PF07695">
    <property type="entry name" value="7TMR-DISM_7TM"/>
    <property type="match status" value="1"/>
</dbReference>
<keyword evidence="6" id="KW-0732">Signal</keyword>
<dbReference type="NCBIfam" id="TIGR00254">
    <property type="entry name" value="GGDEF"/>
    <property type="match status" value="1"/>
</dbReference>
<feature type="transmembrane region" description="Helical" evidence="5">
    <location>
        <begin position="344"/>
        <end position="369"/>
    </location>
</feature>
<dbReference type="SMART" id="SM00267">
    <property type="entry name" value="GGDEF"/>
    <property type="match status" value="1"/>
</dbReference>
<feature type="transmembrane region" description="Helical" evidence="5">
    <location>
        <begin position="198"/>
        <end position="216"/>
    </location>
</feature>
<dbReference type="OrthoDB" id="9803824at2"/>
<evidence type="ECO:0000256" key="4">
    <source>
        <dbReference type="ARBA" id="ARBA00034247"/>
    </source>
</evidence>
<dbReference type="EC" id="2.7.7.65" evidence="3"/>
<comment type="cofactor">
    <cofactor evidence="1">
        <name>Mg(2+)</name>
        <dbReference type="ChEBI" id="CHEBI:18420"/>
    </cofactor>
</comment>
<dbReference type="InterPro" id="IPR011623">
    <property type="entry name" value="7TMR_DISM_rcpt_extracell_dom1"/>
</dbReference>
<dbReference type="Pfam" id="PF07696">
    <property type="entry name" value="7TMR-DISMED2"/>
    <property type="match status" value="1"/>
</dbReference>
<feature type="transmembrane region" description="Helical" evidence="5">
    <location>
        <begin position="291"/>
        <end position="310"/>
    </location>
</feature>
<dbReference type="GO" id="GO:0052621">
    <property type="term" value="F:diguanylate cyclase activity"/>
    <property type="evidence" value="ECO:0007669"/>
    <property type="project" value="UniProtKB-EC"/>
</dbReference>
<organism evidence="8 9">
    <name type="scientific">Pseudomonas pohangensis</name>
    <dbReference type="NCBI Taxonomy" id="364197"/>
    <lineage>
        <taxon>Bacteria</taxon>
        <taxon>Pseudomonadati</taxon>
        <taxon>Pseudomonadota</taxon>
        <taxon>Gammaproteobacteria</taxon>
        <taxon>Pseudomonadales</taxon>
        <taxon>Pseudomonadaceae</taxon>
        <taxon>Pseudomonas</taxon>
    </lineage>
</organism>
<comment type="subcellular location">
    <subcellularLocation>
        <location evidence="2">Cell inner membrane</location>
    </subcellularLocation>
</comment>
<keyword evidence="5" id="KW-1133">Transmembrane helix</keyword>
<gene>
    <name evidence="8" type="ORF">SAMN05216296_0734</name>
</gene>
<evidence type="ECO:0000256" key="2">
    <source>
        <dbReference type="ARBA" id="ARBA00004533"/>
    </source>
</evidence>
<evidence type="ECO:0000256" key="5">
    <source>
        <dbReference type="SAM" id="Phobius"/>
    </source>
</evidence>
<dbReference type="Proteomes" id="UP000243232">
    <property type="component" value="Chromosome I"/>
</dbReference>
<protein>
    <recommendedName>
        <fullName evidence="3">diguanylate cyclase</fullName>
        <ecNumber evidence="3">2.7.7.65</ecNumber>
    </recommendedName>
</protein>
<dbReference type="STRING" id="364197.SAMN05216296_0734"/>
<dbReference type="InterPro" id="IPR011622">
    <property type="entry name" value="7TMR_DISM_rcpt_extracell_dom2"/>
</dbReference>
<dbReference type="InterPro" id="IPR050469">
    <property type="entry name" value="Diguanylate_Cyclase"/>
</dbReference>
<sequence length="620" mass="68772">MNKQYRYRMMMSLLFCALGLVSSAFASEKALDASQIGAERIPLTGYFSVLQDDSASLSLADVQTPEIATRFAGGHPHTQPLAYGTTATPYWFRFRLQNPTDQALQRIIELDFPRISDVQLHIPLADGGYQSELTGAAKPFSTRPYANRNFVFPVTLPPHSEQTYYFRLQSNTDLLVPAQIWSTEAFQAHERKDYMTQAWYYGIATAMGLFNLLLFIALREKIYLIYVIFAATTVVTFAAFFGLAHEFLWPGAGIWAEKAMSITAVMQASIFAIFTRHMLSTPIRVPRLDRLLITVVGVMLLLLFGDLASLPGAFVLGQIFVLCVYLLIFGIAFYCVLKRQRSAYFFVIAFTFYLLGVITYTLTAMGILAHNGFTANAGQIGSGLEMLLLAFALADRFNMIRREKILAQEEALNSKQELLDSVRLSERQLEARVIQRTEELSAAMRKLKELSVTDGLTGIANRRQFDVVLGNEWKRAERTGTPLALALLDVDHFKKFNDRYGHLEGDECLKTVAQILTQNVSRPAELVARYGGEEFAFIVPNTNGHHAAQLAEKICAALCAHNIAHADSAVGYLTVSIGVASVIPRPDASPETLIKAADNALYRAKADGRNQVVLAGTAIA</sequence>
<evidence type="ECO:0000256" key="1">
    <source>
        <dbReference type="ARBA" id="ARBA00001946"/>
    </source>
</evidence>
<dbReference type="InterPro" id="IPR043128">
    <property type="entry name" value="Rev_trsase/Diguanyl_cyclase"/>
</dbReference>
<dbReference type="SUPFAM" id="SSF55073">
    <property type="entry name" value="Nucleotide cyclase"/>
    <property type="match status" value="1"/>
</dbReference>
<dbReference type="GO" id="GO:0005886">
    <property type="term" value="C:plasma membrane"/>
    <property type="evidence" value="ECO:0007669"/>
    <property type="project" value="UniProtKB-SubCell"/>
</dbReference>
<dbReference type="GO" id="GO:1902201">
    <property type="term" value="P:negative regulation of bacterial-type flagellum-dependent cell motility"/>
    <property type="evidence" value="ECO:0007669"/>
    <property type="project" value="TreeGrafter"/>
</dbReference>
<keyword evidence="5" id="KW-0812">Transmembrane</keyword>
<dbReference type="PANTHER" id="PTHR45138">
    <property type="entry name" value="REGULATORY COMPONENTS OF SENSORY TRANSDUCTION SYSTEM"/>
    <property type="match status" value="1"/>
</dbReference>
<dbReference type="AlphaFoldDB" id="A0A1H2EFV1"/>
<dbReference type="CDD" id="cd01949">
    <property type="entry name" value="GGDEF"/>
    <property type="match status" value="1"/>
</dbReference>
<feature type="transmembrane region" description="Helical" evidence="5">
    <location>
        <begin position="375"/>
        <end position="394"/>
    </location>
</feature>
<dbReference type="Gene3D" id="2.60.40.2380">
    <property type="match status" value="1"/>
</dbReference>
<evidence type="ECO:0000313" key="8">
    <source>
        <dbReference type="EMBL" id="SDT93873.1"/>
    </source>
</evidence>
<reference evidence="9" key="1">
    <citation type="submission" date="2016-10" db="EMBL/GenBank/DDBJ databases">
        <authorList>
            <person name="Varghese N."/>
            <person name="Submissions S."/>
        </authorList>
    </citation>
    <scope>NUCLEOTIDE SEQUENCE [LARGE SCALE GENOMIC DNA]</scope>
    <source>
        <strain evidence="9">DSM 17875</strain>
    </source>
</reference>
<name>A0A1H2EFV1_9PSED</name>
<evidence type="ECO:0000313" key="9">
    <source>
        <dbReference type="Proteomes" id="UP000243232"/>
    </source>
</evidence>
<accession>A0A1H2EFV1</accession>
<feature type="transmembrane region" description="Helical" evidence="5">
    <location>
        <begin position="316"/>
        <end position="337"/>
    </location>
</feature>
<dbReference type="GO" id="GO:0043709">
    <property type="term" value="P:cell adhesion involved in single-species biofilm formation"/>
    <property type="evidence" value="ECO:0007669"/>
    <property type="project" value="TreeGrafter"/>
</dbReference>
<dbReference type="InterPro" id="IPR000160">
    <property type="entry name" value="GGDEF_dom"/>
</dbReference>
<dbReference type="InterPro" id="IPR029787">
    <property type="entry name" value="Nucleotide_cyclase"/>
</dbReference>
<keyword evidence="5" id="KW-0472">Membrane</keyword>
<feature type="domain" description="GGDEF" evidence="7">
    <location>
        <begin position="481"/>
        <end position="617"/>
    </location>
</feature>
<feature type="signal peptide" evidence="6">
    <location>
        <begin position="1"/>
        <end position="26"/>
    </location>
</feature>
<feature type="chain" id="PRO_5009272979" description="diguanylate cyclase" evidence="6">
    <location>
        <begin position="27"/>
        <end position="620"/>
    </location>
</feature>
<dbReference type="PANTHER" id="PTHR45138:SF9">
    <property type="entry name" value="DIGUANYLATE CYCLASE DGCM-RELATED"/>
    <property type="match status" value="1"/>
</dbReference>